<name>A0A9N7TU30_PLEPL</name>
<sequence length="112" mass="12123">MLVAEKEEGGLQWWIGGGTSGASHLVTRLVPSKPGQEARDHSPPPLAPIHSLPFPFFFSSSSSSSSSSSENLPPPHMVENEAPDPPLERGWGYTRAREGYNQPPGLFQLQSD</sequence>
<keyword evidence="3" id="KW-1185">Reference proteome</keyword>
<comment type="caution">
    <text evidence="2">The sequence shown here is derived from an EMBL/GenBank/DDBJ whole genome shotgun (WGS) entry which is preliminary data.</text>
</comment>
<evidence type="ECO:0000313" key="3">
    <source>
        <dbReference type="Proteomes" id="UP001153269"/>
    </source>
</evidence>
<dbReference type="Proteomes" id="UP001153269">
    <property type="component" value="Unassembled WGS sequence"/>
</dbReference>
<gene>
    <name evidence="2" type="ORF">PLEPLA_LOCUS6337</name>
</gene>
<accession>A0A9N7TU30</accession>
<evidence type="ECO:0000256" key="1">
    <source>
        <dbReference type="SAM" id="MobiDB-lite"/>
    </source>
</evidence>
<dbReference type="EMBL" id="CADEAL010000329">
    <property type="protein sequence ID" value="CAB1418511.1"/>
    <property type="molecule type" value="Genomic_DNA"/>
</dbReference>
<reference evidence="2" key="1">
    <citation type="submission" date="2020-03" db="EMBL/GenBank/DDBJ databases">
        <authorList>
            <person name="Weist P."/>
        </authorList>
    </citation>
    <scope>NUCLEOTIDE SEQUENCE</scope>
</reference>
<organism evidence="2 3">
    <name type="scientific">Pleuronectes platessa</name>
    <name type="common">European plaice</name>
    <dbReference type="NCBI Taxonomy" id="8262"/>
    <lineage>
        <taxon>Eukaryota</taxon>
        <taxon>Metazoa</taxon>
        <taxon>Chordata</taxon>
        <taxon>Craniata</taxon>
        <taxon>Vertebrata</taxon>
        <taxon>Euteleostomi</taxon>
        <taxon>Actinopterygii</taxon>
        <taxon>Neopterygii</taxon>
        <taxon>Teleostei</taxon>
        <taxon>Neoteleostei</taxon>
        <taxon>Acanthomorphata</taxon>
        <taxon>Carangaria</taxon>
        <taxon>Pleuronectiformes</taxon>
        <taxon>Pleuronectoidei</taxon>
        <taxon>Pleuronectidae</taxon>
        <taxon>Pleuronectes</taxon>
    </lineage>
</organism>
<evidence type="ECO:0000313" key="2">
    <source>
        <dbReference type="EMBL" id="CAB1418511.1"/>
    </source>
</evidence>
<feature type="region of interest" description="Disordered" evidence="1">
    <location>
        <begin position="1"/>
        <end position="47"/>
    </location>
</feature>
<feature type="compositionally biased region" description="Low complexity" evidence="1">
    <location>
        <begin position="59"/>
        <end position="69"/>
    </location>
</feature>
<feature type="region of interest" description="Disordered" evidence="1">
    <location>
        <begin position="59"/>
        <end position="112"/>
    </location>
</feature>
<dbReference type="AlphaFoldDB" id="A0A9N7TU30"/>
<proteinExistence type="predicted"/>
<protein>
    <submittedName>
        <fullName evidence="2">Uncharacterized protein</fullName>
    </submittedName>
</protein>